<accession>A0A5E4NIU5</accession>
<dbReference type="GO" id="GO:0005829">
    <property type="term" value="C:cytosol"/>
    <property type="evidence" value="ECO:0007669"/>
    <property type="project" value="TreeGrafter"/>
</dbReference>
<dbReference type="InterPro" id="IPR003593">
    <property type="entry name" value="AAA+_ATPase"/>
</dbReference>
<dbReference type="InterPro" id="IPR003960">
    <property type="entry name" value="ATPase_AAA_CS"/>
</dbReference>
<keyword evidence="3" id="KW-1185">Reference proteome</keyword>
<dbReference type="InterPro" id="IPR027417">
    <property type="entry name" value="P-loop_NTPase"/>
</dbReference>
<reference evidence="2 3" key="1">
    <citation type="submission" date="2019-08" db="EMBL/GenBank/DDBJ databases">
        <authorList>
            <person name="Alioto T."/>
            <person name="Alioto T."/>
            <person name="Gomez Garrido J."/>
        </authorList>
    </citation>
    <scope>NUCLEOTIDE SEQUENCE [LARGE SCALE GENOMIC DNA]</scope>
</reference>
<dbReference type="GO" id="GO:0051228">
    <property type="term" value="P:mitotic spindle disassembly"/>
    <property type="evidence" value="ECO:0007669"/>
    <property type="project" value="TreeGrafter"/>
</dbReference>
<dbReference type="InterPro" id="IPR050168">
    <property type="entry name" value="AAA_ATPase_domain"/>
</dbReference>
<dbReference type="FunFam" id="3.40.50.300:FF:001921">
    <property type="entry name" value="AAA ATPase domain-containing protein"/>
    <property type="match status" value="1"/>
</dbReference>
<dbReference type="Pfam" id="PF00004">
    <property type="entry name" value="AAA"/>
    <property type="match status" value="2"/>
</dbReference>
<proteinExistence type="predicted"/>
<evidence type="ECO:0000313" key="3">
    <source>
        <dbReference type="Proteomes" id="UP000325440"/>
    </source>
</evidence>
<dbReference type="GO" id="GO:0034098">
    <property type="term" value="C:VCP-NPL4-UFD1 AAA ATPase complex"/>
    <property type="evidence" value="ECO:0007669"/>
    <property type="project" value="TreeGrafter"/>
</dbReference>
<dbReference type="SMART" id="SM00382">
    <property type="entry name" value="AAA"/>
    <property type="match status" value="2"/>
</dbReference>
<dbReference type="PANTHER" id="PTHR23077:SF194">
    <property type="entry name" value="ATPASE FAMILY GENE 2 PROTEIN HOMOLOG B"/>
    <property type="match status" value="1"/>
</dbReference>
<name>A0A5E4NIU5_9HEMI</name>
<dbReference type="PANTHER" id="PTHR23077">
    <property type="entry name" value="AAA-FAMILY ATPASE"/>
    <property type="match status" value="1"/>
</dbReference>
<dbReference type="AlphaFoldDB" id="A0A5E4NIU5"/>
<dbReference type="GO" id="GO:0005634">
    <property type="term" value="C:nucleus"/>
    <property type="evidence" value="ECO:0007669"/>
    <property type="project" value="TreeGrafter"/>
</dbReference>
<evidence type="ECO:0000259" key="1">
    <source>
        <dbReference type="SMART" id="SM00382"/>
    </source>
</evidence>
<dbReference type="PROSITE" id="PS00674">
    <property type="entry name" value="AAA"/>
    <property type="match status" value="1"/>
</dbReference>
<dbReference type="SUPFAM" id="SSF52540">
    <property type="entry name" value="P-loop containing nucleoside triphosphate hydrolases"/>
    <property type="match status" value="2"/>
</dbReference>
<dbReference type="Gene3D" id="1.10.8.60">
    <property type="match status" value="2"/>
</dbReference>
<sequence length="744" mass="82233">MKTVFISNIPNSKGTNAIQKLYASDTLLSKSWFNQYVFLKLSENAKILCKLVPQLISTDKFATCDPSVVKHASNKFIHSSTVKLEIFITKEDIEPICVTNAKYLTVSVIFKDVKHQNIWSKNLTKLTDAIRHLLRLFVVHNNCLVNLNRLGLKQNFNIDFIIVHNTDCKNNGARITPETSIEIVKTMSTLQFYHAEIGLEVKPLFGMEPQVTCLKNIIKAAKNGCSALCNMIILIGQSGSGKTSLVQHVTASLKCILFHFMYTDFINADTGSTEIAICDVFKQAQLLIEQNSKNVCVIMLEKAESMLNCKNANAKQISAQIQDCLTSVQNCCRIIVIATTSMPYLIDASFKQGSRFSYEIYIGVPSQSDRVKLIQGFCGILNVNIKHSVALSLAKLTPGYTAADLELVFNEICNVSQIVLELKNGILNSTIKIIAKYPASSLRSGIGQVITKSELCPTTNLGGLTNVKLMFDVCIKWPLMHPKAFKYFSVPPPKGVLLYGPPGCGKTSLVRSIASWANINVLTAMAAELYSPYLGVTEANISQLFQRARANIPSILFIDELDSLVSCRTEEKTNSSGCEDRVLSTFLVEMDGISNDTEHGQGIVVVAATNRPDKIDAALLRPGRFDRQIYVPPPLTAQERYDILHTIVNNPDQSMPILDSSILNEVALITDWFSAADLANVVKEAGLSCLTKDGIESCTTVKKEHFEEALANIKPSLSKNQILWYSSFSSQQKHPNDPGHQCKL</sequence>
<dbReference type="InterPro" id="IPR041569">
    <property type="entry name" value="AAA_lid_3"/>
</dbReference>
<protein>
    <submittedName>
        <fullName evidence="2">ATPase, AAA-type, core,ATPase, AAA-type, conserved site,P-loop containing nucleoside triphosphate</fullName>
    </submittedName>
</protein>
<dbReference type="GO" id="GO:0031593">
    <property type="term" value="F:polyubiquitin modification-dependent protein binding"/>
    <property type="evidence" value="ECO:0007669"/>
    <property type="project" value="TreeGrafter"/>
</dbReference>
<dbReference type="GO" id="GO:0097352">
    <property type="term" value="P:autophagosome maturation"/>
    <property type="evidence" value="ECO:0007669"/>
    <property type="project" value="TreeGrafter"/>
</dbReference>
<evidence type="ECO:0000313" key="2">
    <source>
        <dbReference type="EMBL" id="VVC42526.1"/>
    </source>
</evidence>
<dbReference type="GO" id="GO:0016887">
    <property type="term" value="F:ATP hydrolysis activity"/>
    <property type="evidence" value="ECO:0007669"/>
    <property type="project" value="InterPro"/>
</dbReference>
<feature type="domain" description="AAA+ ATPase" evidence="1">
    <location>
        <begin position="492"/>
        <end position="635"/>
    </location>
</feature>
<dbReference type="GO" id="GO:0005524">
    <property type="term" value="F:ATP binding"/>
    <property type="evidence" value="ECO:0007669"/>
    <property type="project" value="InterPro"/>
</dbReference>
<organism evidence="2 3">
    <name type="scientific">Cinara cedri</name>
    <dbReference type="NCBI Taxonomy" id="506608"/>
    <lineage>
        <taxon>Eukaryota</taxon>
        <taxon>Metazoa</taxon>
        <taxon>Ecdysozoa</taxon>
        <taxon>Arthropoda</taxon>
        <taxon>Hexapoda</taxon>
        <taxon>Insecta</taxon>
        <taxon>Pterygota</taxon>
        <taxon>Neoptera</taxon>
        <taxon>Paraneoptera</taxon>
        <taxon>Hemiptera</taxon>
        <taxon>Sternorrhyncha</taxon>
        <taxon>Aphidomorpha</taxon>
        <taxon>Aphidoidea</taxon>
        <taxon>Aphididae</taxon>
        <taxon>Lachninae</taxon>
        <taxon>Cinara</taxon>
    </lineage>
</organism>
<dbReference type="Proteomes" id="UP000325440">
    <property type="component" value="Unassembled WGS sequence"/>
</dbReference>
<dbReference type="InterPro" id="IPR003959">
    <property type="entry name" value="ATPase_AAA_core"/>
</dbReference>
<feature type="domain" description="AAA+ ATPase" evidence="1">
    <location>
        <begin position="228"/>
        <end position="366"/>
    </location>
</feature>
<gene>
    <name evidence="2" type="ORF">CINCED_3A007094</name>
</gene>
<dbReference type="EMBL" id="CABPRJ010001958">
    <property type="protein sequence ID" value="VVC42526.1"/>
    <property type="molecule type" value="Genomic_DNA"/>
</dbReference>
<dbReference type="GO" id="GO:0030970">
    <property type="term" value="P:retrograde protein transport, ER to cytosol"/>
    <property type="evidence" value="ECO:0007669"/>
    <property type="project" value="TreeGrafter"/>
</dbReference>
<dbReference type="Pfam" id="PF17862">
    <property type="entry name" value="AAA_lid_3"/>
    <property type="match status" value="1"/>
</dbReference>
<dbReference type="OrthoDB" id="27435at2759"/>
<dbReference type="Gene3D" id="3.40.50.300">
    <property type="entry name" value="P-loop containing nucleotide triphosphate hydrolases"/>
    <property type="match status" value="2"/>
</dbReference>